<evidence type="ECO:0000256" key="8">
    <source>
        <dbReference type="ARBA" id="ARBA00022989"/>
    </source>
</evidence>
<keyword evidence="6" id="KW-0533">Nickel</keyword>
<evidence type="ECO:0000256" key="11">
    <source>
        <dbReference type="ARBA" id="ARBA00023136"/>
    </source>
</evidence>
<evidence type="ECO:0000313" key="14">
    <source>
        <dbReference type="EMBL" id="SUZ33205.1"/>
    </source>
</evidence>
<comment type="similarity">
    <text evidence="13">Belongs to the NiCoT transporter (TC 2.A.52) family.</text>
</comment>
<evidence type="ECO:0000256" key="6">
    <source>
        <dbReference type="ARBA" id="ARBA00022596"/>
    </source>
</evidence>
<dbReference type="PANTHER" id="PTHR40659:SF1">
    <property type="entry name" value="NICKEL_COBALT EFFLUX SYSTEM RCNA"/>
    <property type="match status" value="1"/>
</dbReference>
<dbReference type="PANTHER" id="PTHR40659">
    <property type="entry name" value="NICKEL/COBALT EFFLUX SYSTEM RCNA"/>
    <property type="match status" value="1"/>
</dbReference>
<evidence type="ECO:0000313" key="15">
    <source>
        <dbReference type="Proteomes" id="UP000272908"/>
    </source>
</evidence>
<dbReference type="RefSeq" id="WP_121096277.1">
    <property type="nucleotide sequence ID" value="NZ_UIHC01000040.1"/>
</dbReference>
<dbReference type="Proteomes" id="UP000272908">
    <property type="component" value="Unassembled WGS sequence"/>
</dbReference>
<protein>
    <recommendedName>
        <fullName evidence="13">Nickel/cobalt efflux system</fullName>
    </recommendedName>
</protein>
<evidence type="ECO:0000256" key="3">
    <source>
        <dbReference type="ARBA" id="ARBA00022426"/>
    </source>
</evidence>
<dbReference type="OrthoDB" id="9812956at2"/>
<evidence type="ECO:0000256" key="7">
    <source>
        <dbReference type="ARBA" id="ARBA00022692"/>
    </source>
</evidence>
<feature type="transmembrane region" description="Helical" evidence="13">
    <location>
        <begin position="201"/>
        <end position="221"/>
    </location>
</feature>
<dbReference type="AlphaFoldDB" id="A0A3B0MBA5"/>
<dbReference type="GO" id="GO:0032025">
    <property type="term" value="P:response to cobalt ion"/>
    <property type="evidence" value="ECO:0007669"/>
    <property type="project" value="TreeGrafter"/>
</dbReference>
<feature type="transmembrane region" description="Helical" evidence="13">
    <location>
        <begin position="227"/>
        <end position="252"/>
    </location>
</feature>
<keyword evidence="12" id="KW-0170">Cobalt</keyword>
<evidence type="ECO:0000256" key="4">
    <source>
        <dbReference type="ARBA" id="ARBA00022448"/>
    </source>
</evidence>
<comment type="function">
    <text evidence="1">Efflux system for nickel and cobalt.</text>
</comment>
<dbReference type="InterPro" id="IPR011541">
    <property type="entry name" value="Ni/Co_transpt_high_affinity"/>
</dbReference>
<evidence type="ECO:0000256" key="5">
    <source>
        <dbReference type="ARBA" id="ARBA00022475"/>
    </source>
</evidence>
<dbReference type="GO" id="GO:0005886">
    <property type="term" value="C:plasma membrane"/>
    <property type="evidence" value="ECO:0007669"/>
    <property type="project" value="UniProtKB-SubCell"/>
</dbReference>
<organism evidence="14 15">
    <name type="scientific">Roseinatronobacter ekhonensis</name>
    <dbReference type="NCBI Taxonomy" id="254356"/>
    <lineage>
        <taxon>Bacteria</taxon>
        <taxon>Pseudomonadati</taxon>
        <taxon>Pseudomonadota</taxon>
        <taxon>Alphaproteobacteria</taxon>
        <taxon>Rhodobacterales</taxon>
        <taxon>Paracoccaceae</taxon>
        <taxon>Roseinatronobacter</taxon>
    </lineage>
</organism>
<keyword evidence="11 13" id="KW-0472">Membrane</keyword>
<dbReference type="GO" id="GO:0046583">
    <property type="term" value="F:monoatomic cation efflux transmembrane transporter activity"/>
    <property type="evidence" value="ECO:0007669"/>
    <property type="project" value="TreeGrafter"/>
</dbReference>
<keyword evidence="9" id="KW-0406">Ion transport</keyword>
<evidence type="ECO:0000256" key="10">
    <source>
        <dbReference type="ARBA" id="ARBA00023112"/>
    </source>
</evidence>
<gene>
    <name evidence="14" type="ORF">ROE7235_02974</name>
</gene>
<feature type="transmembrane region" description="Helical" evidence="13">
    <location>
        <begin position="53"/>
        <end position="74"/>
    </location>
</feature>
<dbReference type="GO" id="GO:0010045">
    <property type="term" value="P:response to nickel cation"/>
    <property type="evidence" value="ECO:0007669"/>
    <property type="project" value="TreeGrafter"/>
</dbReference>
<keyword evidence="3" id="KW-0171">Cobalt transport</keyword>
<sequence>MPRAVALVAICGALGLLVLWLTGGSAALADWAQTAQRAAQDRMATTLRALHAGAPGALAGLWGLCFAYGFVHAIGPGHGKLVVGAYGMGTNASLVRLGGIAMLGAFGQALTAILLVLGGAALLGLTRAGMEEFATRWLDRAALLAVLALGLWLVIRGARAFYRSRPAAQDHSAQDICPSCGHSHAPDPVAVARAQSWREMAAVIGAISLRPCTGALFVLLLTWRMGLVWQGVGGVLAMALGTGLVTVTAALLAGGARRGAFSVPAMARFSPVLMPAFEILAGGVIMLLALNMLNSI</sequence>
<feature type="transmembrane region" description="Helical" evidence="13">
    <location>
        <begin position="272"/>
        <end position="293"/>
    </location>
</feature>
<feature type="transmembrane region" description="Helical" evidence="13">
    <location>
        <begin position="137"/>
        <end position="155"/>
    </location>
</feature>
<name>A0A3B0MBA5_9RHOB</name>
<evidence type="ECO:0000256" key="12">
    <source>
        <dbReference type="ARBA" id="ARBA00023285"/>
    </source>
</evidence>
<keyword evidence="7 13" id="KW-0812">Transmembrane</keyword>
<dbReference type="GO" id="GO:0015099">
    <property type="term" value="F:nickel cation transmembrane transporter activity"/>
    <property type="evidence" value="ECO:0007669"/>
    <property type="project" value="UniProtKB-UniRule"/>
</dbReference>
<keyword evidence="5" id="KW-1003">Cell membrane</keyword>
<reference evidence="15" key="1">
    <citation type="submission" date="2018-08" db="EMBL/GenBank/DDBJ databases">
        <authorList>
            <person name="Rodrigo-Torres L."/>
            <person name="Arahal R. D."/>
            <person name="Lucena T."/>
        </authorList>
    </citation>
    <scope>NUCLEOTIDE SEQUENCE [LARGE SCALE GENOMIC DNA]</scope>
    <source>
        <strain evidence="15">CECT 7235</strain>
    </source>
</reference>
<proteinExistence type="inferred from homology"/>
<dbReference type="GO" id="GO:0006824">
    <property type="term" value="P:cobalt ion transport"/>
    <property type="evidence" value="ECO:0007669"/>
    <property type="project" value="UniProtKB-KW"/>
</dbReference>
<evidence type="ECO:0000256" key="2">
    <source>
        <dbReference type="ARBA" id="ARBA00004651"/>
    </source>
</evidence>
<keyword evidence="10" id="KW-0921">Nickel transport</keyword>
<dbReference type="Pfam" id="PF03824">
    <property type="entry name" value="NicO"/>
    <property type="match status" value="1"/>
</dbReference>
<feature type="transmembrane region" description="Helical" evidence="13">
    <location>
        <begin position="94"/>
        <end position="125"/>
    </location>
</feature>
<keyword evidence="8 13" id="KW-1133">Transmembrane helix</keyword>
<comment type="subcellular location">
    <subcellularLocation>
        <location evidence="2 13">Cell membrane</location>
        <topology evidence="2 13">Multi-pass membrane protein</topology>
    </subcellularLocation>
</comment>
<accession>A0A3B0MBA5</accession>
<keyword evidence="4 13" id="KW-0813">Transport</keyword>
<dbReference type="InterPro" id="IPR051224">
    <property type="entry name" value="NiCoT_RcnA"/>
</dbReference>
<evidence type="ECO:0000256" key="1">
    <source>
        <dbReference type="ARBA" id="ARBA00002510"/>
    </source>
</evidence>
<evidence type="ECO:0000256" key="13">
    <source>
        <dbReference type="RuleBase" id="RU362101"/>
    </source>
</evidence>
<dbReference type="EMBL" id="UIHC01000040">
    <property type="protein sequence ID" value="SUZ33205.1"/>
    <property type="molecule type" value="Genomic_DNA"/>
</dbReference>
<keyword evidence="15" id="KW-1185">Reference proteome</keyword>
<evidence type="ECO:0000256" key="9">
    <source>
        <dbReference type="ARBA" id="ARBA00023065"/>
    </source>
</evidence>